<dbReference type="Proteomes" id="UP000487117">
    <property type="component" value="Unassembled WGS sequence"/>
</dbReference>
<accession>A0A7V8JLP6</accession>
<sequence length="191" mass="20824">MTDTADRLIEEAAHLIVQAGYNGFSYANLAAVVGIRKASIHHHFPSKADLVAAAIARRRAVIQAQIATLEREAPDALVQLQAYVAHWQRCIQDQSAPFCLAGLLAVELPGLSAPVAAAVQGHFDDMGQWLLRLMQLGVQQGSITLERSPVLSSQFFQTAVYGAMLMARAYTDSARFTLVTDTFLARMRGTR</sequence>
<evidence type="ECO:0000313" key="7">
    <source>
        <dbReference type="Proteomes" id="UP000487117"/>
    </source>
</evidence>
<dbReference type="Pfam" id="PF16925">
    <property type="entry name" value="TetR_C_13"/>
    <property type="match status" value="1"/>
</dbReference>
<feature type="domain" description="HTH tetR-type" evidence="5">
    <location>
        <begin position="2"/>
        <end position="62"/>
    </location>
</feature>
<dbReference type="InterPro" id="IPR036271">
    <property type="entry name" value="Tet_transcr_reg_TetR-rel_C_sf"/>
</dbReference>
<gene>
    <name evidence="6" type="ORF">GAK31_02458</name>
</gene>
<evidence type="ECO:0000256" key="3">
    <source>
        <dbReference type="ARBA" id="ARBA00023163"/>
    </source>
</evidence>
<reference evidence="7" key="1">
    <citation type="journal article" date="2020" name="MBio">
        <title>Horizontal gene transfer to a defensive symbiont with a reduced genome amongst a multipartite beetle microbiome.</title>
        <authorList>
            <person name="Waterworth S.C."/>
            <person name="Florez L.V."/>
            <person name="Rees E.R."/>
            <person name="Hertweck C."/>
            <person name="Kaltenpoth M."/>
            <person name="Kwan J.C."/>
        </authorList>
    </citation>
    <scope>NUCLEOTIDE SEQUENCE [LARGE SCALE GENOMIC DNA]</scope>
</reference>
<dbReference type="EMBL" id="WNDS01000003">
    <property type="protein sequence ID" value="KAF1014971.1"/>
    <property type="molecule type" value="Genomic_DNA"/>
</dbReference>
<dbReference type="PROSITE" id="PS50977">
    <property type="entry name" value="HTH_TETR_2"/>
    <property type="match status" value="1"/>
</dbReference>
<name>A0A7V8JLP6_STEMA</name>
<evidence type="ECO:0000256" key="4">
    <source>
        <dbReference type="PROSITE-ProRule" id="PRU00335"/>
    </source>
</evidence>
<dbReference type="Pfam" id="PF00440">
    <property type="entry name" value="TetR_N"/>
    <property type="match status" value="1"/>
</dbReference>
<evidence type="ECO:0000259" key="5">
    <source>
        <dbReference type="PROSITE" id="PS50977"/>
    </source>
</evidence>
<feature type="DNA-binding region" description="H-T-H motif" evidence="4">
    <location>
        <begin position="25"/>
        <end position="44"/>
    </location>
</feature>
<organism evidence="6 7">
    <name type="scientific">Stenotrophomonas maltophilia</name>
    <name type="common">Pseudomonas maltophilia</name>
    <name type="synonym">Xanthomonas maltophilia</name>
    <dbReference type="NCBI Taxonomy" id="40324"/>
    <lineage>
        <taxon>Bacteria</taxon>
        <taxon>Pseudomonadati</taxon>
        <taxon>Pseudomonadota</taxon>
        <taxon>Gammaproteobacteria</taxon>
        <taxon>Lysobacterales</taxon>
        <taxon>Lysobacteraceae</taxon>
        <taxon>Stenotrophomonas</taxon>
        <taxon>Stenotrophomonas maltophilia group</taxon>
    </lineage>
</organism>
<evidence type="ECO:0000256" key="1">
    <source>
        <dbReference type="ARBA" id="ARBA00023015"/>
    </source>
</evidence>
<evidence type="ECO:0000256" key="2">
    <source>
        <dbReference type="ARBA" id="ARBA00023125"/>
    </source>
</evidence>
<comment type="caution">
    <text evidence="6">The sequence shown here is derived from an EMBL/GenBank/DDBJ whole genome shotgun (WGS) entry which is preliminary data.</text>
</comment>
<proteinExistence type="predicted"/>
<keyword evidence="3" id="KW-0804">Transcription</keyword>
<dbReference type="InterPro" id="IPR001647">
    <property type="entry name" value="HTH_TetR"/>
</dbReference>
<dbReference type="InterPro" id="IPR009057">
    <property type="entry name" value="Homeodomain-like_sf"/>
</dbReference>
<evidence type="ECO:0000313" key="6">
    <source>
        <dbReference type="EMBL" id="KAF1014971.1"/>
    </source>
</evidence>
<dbReference type="SUPFAM" id="SSF46689">
    <property type="entry name" value="Homeodomain-like"/>
    <property type="match status" value="1"/>
</dbReference>
<dbReference type="SUPFAM" id="SSF48498">
    <property type="entry name" value="Tetracyclin repressor-like, C-terminal domain"/>
    <property type="match status" value="1"/>
</dbReference>
<keyword evidence="2 4" id="KW-0238">DNA-binding</keyword>
<dbReference type="GO" id="GO:0003677">
    <property type="term" value="F:DNA binding"/>
    <property type="evidence" value="ECO:0007669"/>
    <property type="project" value="UniProtKB-UniRule"/>
</dbReference>
<protein>
    <recommendedName>
        <fullName evidence="5">HTH tetR-type domain-containing protein</fullName>
    </recommendedName>
</protein>
<dbReference type="Gene3D" id="1.10.357.10">
    <property type="entry name" value="Tetracycline Repressor, domain 2"/>
    <property type="match status" value="1"/>
</dbReference>
<dbReference type="AlphaFoldDB" id="A0A7V8JLP6"/>
<dbReference type="PRINTS" id="PR00455">
    <property type="entry name" value="HTHTETR"/>
</dbReference>
<keyword evidence="1" id="KW-0805">Transcription regulation</keyword>
<dbReference type="PANTHER" id="PTHR47506">
    <property type="entry name" value="TRANSCRIPTIONAL REGULATORY PROTEIN"/>
    <property type="match status" value="1"/>
</dbReference>
<dbReference type="PANTHER" id="PTHR47506:SF1">
    <property type="entry name" value="HTH-TYPE TRANSCRIPTIONAL REGULATOR YJDC"/>
    <property type="match status" value="1"/>
</dbReference>
<dbReference type="InterPro" id="IPR011075">
    <property type="entry name" value="TetR_C"/>
</dbReference>